<dbReference type="AlphaFoldDB" id="A0A1I4L688"/>
<evidence type="ECO:0000256" key="6">
    <source>
        <dbReference type="SAM" id="MobiDB-lite"/>
    </source>
</evidence>
<feature type="domain" description="Major facilitator superfamily (MFS) profile" evidence="8">
    <location>
        <begin position="31"/>
        <end position="423"/>
    </location>
</feature>
<evidence type="ECO:0000256" key="4">
    <source>
        <dbReference type="ARBA" id="ARBA00022989"/>
    </source>
</evidence>
<dbReference type="EMBL" id="FOSW01000020">
    <property type="protein sequence ID" value="SFL86323.1"/>
    <property type="molecule type" value="Genomic_DNA"/>
</dbReference>
<dbReference type="CDD" id="cd17370">
    <property type="entry name" value="MFS_MJ1317_like"/>
    <property type="match status" value="1"/>
</dbReference>
<keyword evidence="10" id="KW-1185">Reference proteome</keyword>
<dbReference type="InParanoid" id="A0A1I4L688"/>
<feature type="region of interest" description="Disordered" evidence="6">
    <location>
        <begin position="1"/>
        <end position="28"/>
    </location>
</feature>
<gene>
    <name evidence="9" type="ORF">SAMN04488085_12032</name>
</gene>
<feature type="transmembrane region" description="Helical" evidence="7">
    <location>
        <begin position="336"/>
        <end position="358"/>
    </location>
</feature>
<evidence type="ECO:0000256" key="7">
    <source>
        <dbReference type="SAM" id="Phobius"/>
    </source>
</evidence>
<dbReference type="PROSITE" id="PS50850">
    <property type="entry name" value="MFS"/>
    <property type="match status" value="1"/>
</dbReference>
<dbReference type="InterPro" id="IPR020846">
    <property type="entry name" value="MFS_dom"/>
</dbReference>
<dbReference type="InterPro" id="IPR011701">
    <property type="entry name" value="MFS"/>
</dbReference>
<feature type="transmembrane region" description="Helical" evidence="7">
    <location>
        <begin position="370"/>
        <end position="391"/>
    </location>
</feature>
<organism evidence="9 10">
    <name type="scientific">Geodermatophilus ruber</name>
    <dbReference type="NCBI Taxonomy" id="504800"/>
    <lineage>
        <taxon>Bacteria</taxon>
        <taxon>Bacillati</taxon>
        <taxon>Actinomycetota</taxon>
        <taxon>Actinomycetes</taxon>
        <taxon>Geodermatophilales</taxon>
        <taxon>Geodermatophilaceae</taxon>
        <taxon>Geodermatophilus</taxon>
    </lineage>
</organism>
<feature type="transmembrane region" description="Helical" evidence="7">
    <location>
        <begin position="313"/>
        <end position="330"/>
    </location>
</feature>
<keyword evidence="4 7" id="KW-1133">Transmembrane helix</keyword>
<evidence type="ECO:0000313" key="10">
    <source>
        <dbReference type="Proteomes" id="UP000199152"/>
    </source>
</evidence>
<feature type="transmembrane region" description="Helical" evidence="7">
    <location>
        <begin position="195"/>
        <end position="215"/>
    </location>
</feature>
<dbReference type="PANTHER" id="PTHR42688">
    <property type="entry name" value="CONSERVED PROTEIN"/>
    <property type="match status" value="1"/>
</dbReference>
<feature type="transmembrane region" description="Helical" evidence="7">
    <location>
        <begin position="105"/>
        <end position="136"/>
    </location>
</feature>
<dbReference type="Gene3D" id="1.20.1250.20">
    <property type="entry name" value="MFS general substrate transporter like domains"/>
    <property type="match status" value="1"/>
</dbReference>
<dbReference type="InterPro" id="IPR005829">
    <property type="entry name" value="Sugar_transporter_CS"/>
</dbReference>
<evidence type="ECO:0000259" key="8">
    <source>
        <dbReference type="PROSITE" id="PS50850"/>
    </source>
</evidence>
<keyword evidence="5 7" id="KW-0472">Membrane</keyword>
<keyword evidence="2" id="KW-1003">Cell membrane</keyword>
<accession>A0A1I4L688</accession>
<dbReference type="GO" id="GO:0005886">
    <property type="term" value="C:plasma membrane"/>
    <property type="evidence" value="ECO:0007669"/>
    <property type="project" value="UniProtKB-SubCell"/>
</dbReference>
<evidence type="ECO:0000313" key="9">
    <source>
        <dbReference type="EMBL" id="SFL86323.1"/>
    </source>
</evidence>
<evidence type="ECO:0000256" key="3">
    <source>
        <dbReference type="ARBA" id="ARBA00022692"/>
    </source>
</evidence>
<sequence length="425" mass="42468">MSEHAGGAPSVPGEVSVAAPGGASPTEQHWSPWRAVVGFGIVSLAADMVYEGARSITGPLLASLGASALLVGLVTGAGEALALVLRLPFGTRVDRSGGYWSATVAGYALTAVCVPLLAVTPFLGAAGLAVGCLLVLAERTGKAVRSPAKSTLLAHAAGPVGLGRGFGVHKALDQVGAFAGPLLVAAMVAATGALWPAMAALAVPGAASIALLLWLRRRTGDPLREQARAAGPQPRTSLLRAGRDLPRAFWLFAASTALTTAGLVTFGVIGYHLVKADLAPTAAVPVVYAAAMAAAAIAALIVGWVHDRWGGRTMVVLPLLVAAVPALAFAGTWPVALVGVLIWGAATGLQDSTVKALVAQLVPAGRRATAYGMFAAVQGVAAVAGGALAGGLSARSVPALVAIVAALQLAALVLLLRTLRTRQAA</sequence>
<protein>
    <submittedName>
        <fullName evidence="9">Major Facilitator Superfamily protein</fullName>
    </submittedName>
</protein>
<reference evidence="9 10" key="1">
    <citation type="submission" date="2016-10" db="EMBL/GenBank/DDBJ databases">
        <authorList>
            <person name="de Groot N.N."/>
        </authorList>
    </citation>
    <scope>NUCLEOTIDE SEQUENCE [LARGE SCALE GENOMIC DNA]</scope>
    <source>
        <strain evidence="9 10">DSM 45317</strain>
    </source>
</reference>
<feature type="transmembrane region" description="Helical" evidence="7">
    <location>
        <begin position="248"/>
        <end position="274"/>
    </location>
</feature>
<evidence type="ECO:0000256" key="5">
    <source>
        <dbReference type="ARBA" id="ARBA00023136"/>
    </source>
</evidence>
<dbReference type="PANTHER" id="PTHR42688:SF1">
    <property type="entry name" value="BLR5212 PROTEIN"/>
    <property type="match status" value="1"/>
</dbReference>
<dbReference type="RefSeq" id="WP_218146389.1">
    <property type="nucleotide sequence ID" value="NZ_FOSW01000020.1"/>
</dbReference>
<evidence type="ECO:0000256" key="2">
    <source>
        <dbReference type="ARBA" id="ARBA00022475"/>
    </source>
</evidence>
<name>A0A1I4L688_9ACTN</name>
<dbReference type="InterPro" id="IPR052425">
    <property type="entry name" value="Uncharacterized_MFS-type"/>
</dbReference>
<feature type="transmembrane region" description="Helical" evidence="7">
    <location>
        <begin position="286"/>
        <end position="306"/>
    </location>
</feature>
<comment type="subcellular location">
    <subcellularLocation>
        <location evidence="1">Cell membrane</location>
        <topology evidence="1">Multi-pass membrane protein</topology>
    </subcellularLocation>
</comment>
<dbReference type="SUPFAM" id="SSF103473">
    <property type="entry name" value="MFS general substrate transporter"/>
    <property type="match status" value="1"/>
</dbReference>
<dbReference type="PROSITE" id="PS00217">
    <property type="entry name" value="SUGAR_TRANSPORT_2"/>
    <property type="match status" value="1"/>
</dbReference>
<feature type="transmembrane region" description="Helical" evidence="7">
    <location>
        <begin position="397"/>
        <end position="416"/>
    </location>
</feature>
<dbReference type="Pfam" id="PF07690">
    <property type="entry name" value="MFS_1"/>
    <property type="match status" value="2"/>
</dbReference>
<dbReference type="Proteomes" id="UP000199152">
    <property type="component" value="Unassembled WGS sequence"/>
</dbReference>
<proteinExistence type="predicted"/>
<dbReference type="GO" id="GO:0022857">
    <property type="term" value="F:transmembrane transporter activity"/>
    <property type="evidence" value="ECO:0007669"/>
    <property type="project" value="InterPro"/>
</dbReference>
<feature type="transmembrane region" description="Helical" evidence="7">
    <location>
        <begin position="62"/>
        <end position="85"/>
    </location>
</feature>
<dbReference type="InterPro" id="IPR036259">
    <property type="entry name" value="MFS_trans_sf"/>
</dbReference>
<keyword evidence="3 7" id="KW-0812">Transmembrane</keyword>
<evidence type="ECO:0000256" key="1">
    <source>
        <dbReference type="ARBA" id="ARBA00004651"/>
    </source>
</evidence>
<dbReference type="STRING" id="504800.SAMN04488085_12032"/>